<dbReference type="InterPro" id="IPR008963">
    <property type="entry name" value="Purple_acid_Pase-like_N"/>
</dbReference>
<dbReference type="STRING" id="741276.A0A2S5BAQ8"/>
<feature type="domain" description="Calcineurin-like phosphoesterase" evidence="5">
    <location>
        <begin position="307"/>
        <end position="536"/>
    </location>
</feature>
<dbReference type="PIRSF" id="PIRSF000900">
    <property type="entry name" value="Acid_Ptase_Asper"/>
    <property type="match status" value="1"/>
</dbReference>
<dbReference type="Pfam" id="PF16656">
    <property type="entry name" value="Pur_ac_phosph_N"/>
    <property type="match status" value="1"/>
</dbReference>
<organism evidence="8 9">
    <name type="scientific">Rhodotorula taiwanensis</name>
    <dbReference type="NCBI Taxonomy" id="741276"/>
    <lineage>
        <taxon>Eukaryota</taxon>
        <taxon>Fungi</taxon>
        <taxon>Dikarya</taxon>
        <taxon>Basidiomycota</taxon>
        <taxon>Pucciniomycotina</taxon>
        <taxon>Microbotryomycetes</taxon>
        <taxon>Sporidiobolales</taxon>
        <taxon>Sporidiobolaceae</taxon>
        <taxon>Rhodotorula</taxon>
    </lineage>
</organism>
<dbReference type="InterPro" id="IPR004843">
    <property type="entry name" value="Calcineurin-like_PHP"/>
</dbReference>
<evidence type="ECO:0000259" key="6">
    <source>
        <dbReference type="Pfam" id="PF14008"/>
    </source>
</evidence>
<feature type="signal peptide" evidence="4">
    <location>
        <begin position="1"/>
        <end position="17"/>
    </location>
</feature>
<dbReference type="Pfam" id="PF14008">
    <property type="entry name" value="Metallophos_C"/>
    <property type="match status" value="1"/>
</dbReference>
<dbReference type="InterPro" id="IPR041792">
    <property type="entry name" value="MPP_PAP"/>
</dbReference>
<evidence type="ECO:0000256" key="3">
    <source>
        <dbReference type="ARBA" id="ARBA00023180"/>
    </source>
</evidence>
<keyword evidence="9" id="KW-1185">Reference proteome</keyword>
<keyword evidence="3" id="KW-0325">Glycoprotein</keyword>
<dbReference type="InterPro" id="IPR025733">
    <property type="entry name" value="PAPs_C"/>
</dbReference>
<evidence type="ECO:0000256" key="4">
    <source>
        <dbReference type="RuleBase" id="RU361203"/>
    </source>
</evidence>
<feature type="domain" description="Purple acid phosphatase N-terminal" evidence="7">
    <location>
        <begin position="88"/>
        <end position="189"/>
    </location>
</feature>
<dbReference type="EC" id="3.1.3.2" evidence="4"/>
<dbReference type="InterPro" id="IPR039331">
    <property type="entry name" value="PAPs-like"/>
</dbReference>
<dbReference type="CDD" id="cd00839">
    <property type="entry name" value="MPP_PAPs"/>
    <property type="match status" value="1"/>
</dbReference>
<dbReference type="PANTHER" id="PTHR22953">
    <property type="entry name" value="ACID PHOSPHATASE RELATED"/>
    <property type="match status" value="1"/>
</dbReference>
<evidence type="ECO:0000313" key="8">
    <source>
        <dbReference type="EMBL" id="POY73860.1"/>
    </source>
</evidence>
<evidence type="ECO:0000256" key="2">
    <source>
        <dbReference type="ARBA" id="ARBA00022801"/>
    </source>
</evidence>
<dbReference type="InterPro" id="IPR015914">
    <property type="entry name" value="PAPs_N"/>
</dbReference>
<comment type="similarity">
    <text evidence="4">Belongs to the metallophosphoesterase superfamily. Purple acid phosphatase family.</text>
</comment>
<dbReference type="OrthoDB" id="45007at2759"/>
<reference evidence="8 9" key="1">
    <citation type="journal article" date="2018" name="Front. Microbiol.">
        <title>Prospects for Fungal Bioremediation of Acidic Radioactive Waste Sites: Characterization and Genome Sequence of Rhodotorula taiwanensis MD1149.</title>
        <authorList>
            <person name="Tkavc R."/>
            <person name="Matrosova V.Y."/>
            <person name="Grichenko O.E."/>
            <person name="Gostincar C."/>
            <person name="Volpe R.P."/>
            <person name="Klimenkova P."/>
            <person name="Gaidamakova E.K."/>
            <person name="Zhou C.E."/>
            <person name="Stewart B.J."/>
            <person name="Lyman M.G."/>
            <person name="Malfatti S.A."/>
            <person name="Rubinfeld B."/>
            <person name="Courtot M."/>
            <person name="Singh J."/>
            <person name="Dalgard C.L."/>
            <person name="Hamilton T."/>
            <person name="Frey K.G."/>
            <person name="Gunde-Cimerman N."/>
            <person name="Dugan L."/>
            <person name="Daly M.J."/>
        </authorList>
    </citation>
    <scope>NUCLEOTIDE SEQUENCE [LARGE SCALE GENOMIC DNA]</scope>
    <source>
        <strain evidence="8 9">MD1149</strain>
    </source>
</reference>
<dbReference type="PANTHER" id="PTHR22953:SF153">
    <property type="entry name" value="PURPLE ACID PHOSPHATASE"/>
    <property type="match status" value="1"/>
</dbReference>
<evidence type="ECO:0000259" key="7">
    <source>
        <dbReference type="Pfam" id="PF16656"/>
    </source>
</evidence>
<evidence type="ECO:0000256" key="1">
    <source>
        <dbReference type="ARBA" id="ARBA00022729"/>
    </source>
</evidence>
<dbReference type="InterPro" id="IPR014390">
    <property type="entry name" value="Acid_Pase_Asper"/>
</dbReference>
<dbReference type="Gene3D" id="3.60.21.10">
    <property type="match status" value="1"/>
</dbReference>
<dbReference type="GO" id="GO:0003993">
    <property type="term" value="F:acid phosphatase activity"/>
    <property type="evidence" value="ECO:0007669"/>
    <property type="project" value="UniProtKB-EC"/>
</dbReference>
<sequence length="652" mass="71190">MLANIALAALAAAGVQALPSPPKSTPLSKLELHKRYVDTRFPYTGPAVPVADWMDETVRGNGKGYERLYKDPAVRPPLNTSVLNIKNNINVISTSYRPNGINVHFSTPFGIGGDPVVKWGYSADSLDCDAKGTTKVHDRTPPCSMMLATQCSAYYHNVEIADLKPDTLVYYQIPGGNGTHPSDILTVKTAPAPGSEGEFEVLVVNDMGYTNAHGTHEYMRRHAQEGAAFVWHGGDLSYADDWYEGILPVSIAFLTLGAAAGDFCDPSWEVCVDGVHTELPGPAPVPAEYLSPLPAGEIPQQGGPRGGDISQVYETNWDLWQQWMSDITKLIPYQTGPGNHETTCAEFDGPQNQLTALLVLNETAFNSTSPTSNLTYYACPPSQRNFTSYEHRFFMNGEASGGRGNMWGSFDHGLAHFISLSTETDFANSPAKTFLAETKGNTSTPAESQTYVTDAGPFGTIDNNDYLNNTAYEQVQWLKKDLASVNRTKTPWIFAMGHRPMYSSEVSSYQQHLRAAFEQILIDGGVDAWFCGHVHCTCDEVFSVHFGYERNYPITSQGEVDHSAVIDKHTYIAKPGSLIHFTQGNAGNVESHSTLGPDEPILNTTAVLNEVDYGFASFKVHNKTHASYTFVKGADGSAGDYVFITKPERSSS</sequence>
<gene>
    <name evidence="8" type="ORF">BMF94_3030</name>
</gene>
<comment type="catalytic activity">
    <reaction evidence="4">
        <text>a phosphate monoester + H2O = an alcohol + phosphate</text>
        <dbReference type="Rhea" id="RHEA:15017"/>
        <dbReference type="ChEBI" id="CHEBI:15377"/>
        <dbReference type="ChEBI" id="CHEBI:30879"/>
        <dbReference type="ChEBI" id="CHEBI:43474"/>
        <dbReference type="ChEBI" id="CHEBI:67140"/>
        <dbReference type="EC" id="3.1.3.2"/>
    </reaction>
</comment>
<dbReference type="Proteomes" id="UP000237144">
    <property type="component" value="Unassembled WGS sequence"/>
</dbReference>
<dbReference type="InterPro" id="IPR029052">
    <property type="entry name" value="Metallo-depent_PP-like"/>
</dbReference>
<comment type="caution">
    <text evidence="8">The sequence shown here is derived from an EMBL/GenBank/DDBJ whole genome shotgun (WGS) entry which is preliminary data.</text>
</comment>
<keyword evidence="1 4" id="KW-0732">Signal</keyword>
<dbReference type="SUPFAM" id="SSF56300">
    <property type="entry name" value="Metallo-dependent phosphatases"/>
    <property type="match status" value="1"/>
</dbReference>
<accession>A0A2S5BAQ8</accession>
<evidence type="ECO:0000313" key="9">
    <source>
        <dbReference type="Proteomes" id="UP000237144"/>
    </source>
</evidence>
<proteinExistence type="inferred from homology"/>
<dbReference type="GO" id="GO:0046872">
    <property type="term" value="F:metal ion binding"/>
    <property type="evidence" value="ECO:0007669"/>
    <property type="project" value="InterPro"/>
</dbReference>
<feature type="domain" description="Purple acid phosphatase C-terminal" evidence="6">
    <location>
        <begin position="579"/>
        <end position="640"/>
    </location>
</feature>
<dbReference type="Gene3D" id="2.60.40.380">
    <property type="entry name" value="Purple acid phosphatase-like, N-terminal"/>
    <property type="match status" value="1"/>
</dbReference>
<name>A0A2S5BAQ8_9BASI</name>
<keyword evidence="2 4" id="KW-0378">Hydrolase</keyword>
<dbReference type="AlphaFoldDB" id="A0A2S5BAQ8"/>
<dbReference type="EMBL" id="PJQD01000033">
    <property type="protein sequence ID" value="POY73860.1"/>
    <property type="molecule type" value="Genomic_DNA"/>
</dbReference>
<dbReference type="Pfam" id="PF00149">
    <property type="entry name" value="Metallophos"/>
    <property type="match status" value="1"/>
</dbReference>
<protein>
    <recommendedName>
        <fullName evidence="4">Purple acid phosphatase</fullName>
        <ecNumber evidence="4">3.1.3.2</ecNumber>
    </recommendedName>
</protein>
<dbReference type="SUPFAM" id="SSF49363">
    <property type="entry name" value="Purple acid phosphatase, N-terminal domain"/>
    <property type="match status" value="1"/>
</dbReference>
<evidence type="ECO:0000259" key="5">
    <source>
        <dbReference type="Pfam" id="PF00149"/>
    </source>
</evidence>
<feature type="chain" id="PRO_5015376627" description="Purple acid phosphatase" evidence="4">
    <location>
        <begin position="18"/>
        <end position="652"/>
    </location>
</feature>